<evidence type="ECO:0000313" key="6">
    <source>
        <dbReference type="Proteomes" id="UP000391834"/>
    </source>
</evidence>
<accession>A0A5M4AUQ9</accession>
<dbReference type="InterPro" id="IPR006626">
    <property type="entry name" value="PbH1"/>
</dbReference>
<name>A0A5M4AUQ9_9BACT</name>
<dbReference type="SMART" id="SM00710">
    <property type="entry name" value="PbH1"/>
    <property type="match status" value="6"/>
</dbReference>
<dbReference type="PROSITE" id="PS00502">
    <property type="entry name" value="POLYGALACTURONASE"/>
    <property type="match status" value="1"/>
</dbReference>
<evidence type="ECO:0000256" key="4">
    <source>
        <dbReference type="RuleBase" id="RU361169"/>
    </source>
</evidence>
<evidence type="ECO:0000256" key="1">
    <source>
        <dbReference type="ARBA" id="ARBA00008834"/>
    </source>
</evidence>
<comment type="similarity">
    <text evidence="1 4">Belongs to the glycosyl hydrolase 28 family.</text>
</comment>
<protein>
    <submittedName>
        <fullName evidence="5">Glycoside hydrolase</fullName>
    </submittedName>
</protein>
<dbReference type="EMBL" id="BLAX01000001">
    <property type="protein sequence ID" value="GET31296.1"/>
    <property type="molecule type" value="Genomic_DNA"/>
</dbReference>
<dbReference type="InterPro" id="IPR011050">
    <property type="entry name" value="Pectin_lyase_fold/virulence"/>
</dbReference>
<dbReference type="Pfam" id="PF00295">
    <property type="entry name" value="Glyco_hydro_28"/>
    <property type="match status" value="1"/>
</dbReference>
<keyword evidence="3 4" id="KW-0326">Glycosidase</keyword>
<dbReference type="AlphaFoldDB" id="A0A5M4AUQ9"/>
<dbReference type="GO" id="GO:0004650">
    <property type="term" value="F:polygalacturonase activity"/>
    <property type="evidence" value="ECO:0007669"/>
    <property type="project" value="InterPro"/>
</dbReference>
<dbReference type="InterPro" id="IPR051801">
    <property type="entry name" value="GH28_Enzymes"/>
</dbReference>
<dbReference type="RefSeq" id="WP_025864895.1">
    <property type="nucleotide sequence ID" value="NZ_BLAX01000001.1"/>
</dbReference>
<dbReference type="InterPro" id="IPR012334">
    <property type="entry name" value="Pectin_lyas_fold"/>
</dbReference>
<dbReference type="Proteomes" id="UP000391834">
    <property type="component" value="Unassembled WGS sequence"/>
</dbReference>
<dbReference type="PANTHER" id="PTHR31339:SF9">
    <property type="entry name" value="PLASMIN AND FIBRONECTIN-BINDING PROTEIN A"/>
    <property type="match status" value="1"/>
</dbReference>
<proteinExistence type="inferred from homology"/>
<reference evidence="5 6" key="1">
    <citation type="submission" date="2019-10" db="EMBL/GenBank/DDBJ databases">
        <title>Prolixibacter strains distinguished by the presence of nitrate reductase genes were adept at nitrate-dependent anaerobic corrosion of metallic iron and carbon steel.</title>
        <authorList>
            <person name="Iino T."/>
            <person name="Shono N."/>
            <person name="Ito K."/>
            <person name="Nakamura R."/>
            <person name="Sueoka K."/>
            <person name="Harayama S."/>
            <person name="Ohkuma M."/>
        </authorList>
    </citation>
    <scope>NUCLEOTIDE SEQUENCE [LARGE SCALE GENOMIC DNA]</scope>
    <source>
        <strain evidence="5 6">JCM 13498</strain>
    </source>
</reference>
<sequence length="568" mass="62689">MSTISHFIQKHFYLFLLVLVGCSPKNSASAIHNNDSIYQGLEFDMPKIVEPVFPDFSVLITKYGAVGDGQTLNTKAIAKAINVVSEHGGGTVNIPRGIWLTGPIILKSNVNIHTAEGALVLFSTDKDLYPLIDINIKGVKSVHRLSPIYGKDLENVAFTGHGIFDGSGDAWRPVKKAKLTGSQWKELVASGGVVDEKGDVWYPSEQYLTAAKLTDNDISENFKTLKDYQKIKDRLRPVLVYLINCNKVLLDGPVFQNSPDWCLHPLMCQNLTIRNVDVRNPWYAQNGDGIDIESCKNSALTNCTFDVGDDAICVKSGKDKAGRDRGMPTENLIVKNCTVYHGHGGFTVGSEMSGGVKNLHVSDCTFIGTNIGLRFKSTRGRGGVVQKVYISNIDMIHVPDVAISFNLYYNPSAAKKLKKTDGSLDEESIPLVNEGTPQFKDISIKNITCKGARQAIYLQGLPEMNLQNVNLENLNMEATKGMVCMDADSVTIRNLHLQTTKFPAITLDNSKNVSMNDLYLSDSMEPLISVKGEKSKQVKINLMSKVENRKFYELGQTVNQSSIEIEKR</sequence>
<gene>
    <name evidence="5" type="ORF">PbJCM13498_01590</name>
</gene>
<organism evidence="5 6">
    <name type="scientific">Prolixibacter bellariivorans</name>
    <dbReference type="NCBI Taxonomy" id="314319"/>
    <lineage>
        <taxon>Bacteria</taxon>
        <taxon>Pseudomonadati</taxon>
        <taxon>Bacteroidota</taxon>
        <taxon>Bacteroidia</taxon>
        <taxon>Marinilabiliales</taxon>
        <taxon>Prolixibacteraceae</taxon>
        <taxon>Prolixibacter</taxon>
    </lineage>
</organism>
<keyword evidence="6" id="KW-1185">Reference proteome</keyword>
<dbReference type="SUPFAM" id="SSF51126">
    <property type="entry name" value="Pectin lyase-like"/>
    <property type="match status" value="1"/>
</dbReference>
<dbReference type="InterPro" id="IPR000743">
    <property type="entry name" value="Glyco_hydro_28"/>
</dbReference>
<dbReference type="Gene3D" id="2.160.20.10">
    <property type="entry name" value="Single-stranded right-handed beta-helix, Pectin lyase-like"/>
    <property type="match status" value="1"/>
</dbReference>
<evidence type="ECO:0000256" key="2">
    <source>
        <dbReference type="ARBA" id="ARBA00022801"/>
    </source>
</evidence>
<keyword evidence="2 4" id="KW-0378">Hydrolase</keyword>
<evidence type="ECO:0000256" key="3">
    <source>
        <dbReference type="ARBA" id="ARBA00023295"/>
    </source>
</evidence>
<comment type="caution">
    <text evidence="5">The sequence shown here is derived from an EMBL/GenBank/DDBJ whole genome shotgun (WGS) entry which is preliminary data.</text>
</comment>
<dbReference type="PANTHER" id="PTHR31339">
    <property type="entry name" value="PECTIN LYASE-RELATED"/>
    <property type="match status" value="1"/>
</dbReference>
<dbReference type="OrthoDB" id="9795222at2"/>
<evidence type="ECO:0000313" key="5">
    <source>
        <dbReference type="EMBL" id="GET31296.1"/>
    </source>
</evidence>
<dbReference type="GO" id="GO:0005975">
    <property type="term" value="P:carbohydrate metabolic process"/>
    <property type="evidence" value="ECO:0007669"/>
    <property type="project" value="InterPro"/>
</dbReference>